<sequence length="41" mass="4301">MTGNVNGGIVWVFVFLALGALIIVAIARQNGVHARKVQPAV</sequence>
<organism evidence="2 3">
    <name type="scientific">Lelliottia amnigena</name>
    <name type="common">Enterobacter amnigenus</name>
    <dbReference type="NCBI Taxonomy" id="61646"/>
    <lineage>
        <taxon>Bacteria</taxon>
        <taxon>Pseudomonadati</taxon>
        <taxon>Pseudomonadota</taxon>
        <taxon>Gammaproteobacteria</taxon>
        <taxon>Enterobacterales</taxon>
        <taxon>Enterobacteriaceae</taxon>
        <taxon>Lelliottia</taxon>
    </lineage>
</organism>
<accession>A0ABU7UCB1</accession>
<gene>
    <name evidence="2" type="ORF">V4839_13960</name>
</gene>
<keyword evidence="3" id="KW-1185">Reference proteome</keyword>
<dbReference type="RefSeq" id="WP_331389942.1">
    <property type="nucleotide sequence ID" value="NZ_JAZKLB010000001.1"/>
</dbReference>
<keyword evidence="1" id="KW-0812">Transmembrane</keyword>
<evidence type="ECO:0000256" key="1">
    <source>
        <dbReference type="SAM" id="Phobius"/>
    </source>
</evidence>
<name>A0ABU7UCB1_LELAM</name>
<keyword evidence="1" id="KW-1133">Transmembrane helix</keyword>
<comment type="caution">
    <text evidence="2">The sequence shown here is derived from an EMBL/GenBank/DDBJ whole genome shotgun (WGS) entry which is preliminary data.</text>
</comment>
<protein>
    <submittedName>
        <fullName evidence="2">Uncharacterized protein</fullName>
    </submittedName>
</protein>
<evidence type="ECO:0000313" key="3">
    <source>
        <dbReference type="Proteomes" id="UP001335910"/>
    </source>
</evidence>
<dbReference type="Proteomes" id="UP001335910">
    <property type="component" value="Unassembled WGS sequence"/>
</dbReference>
<dbReference type="EMBL" id="JAZKLI010000001">
    <property type="protein sequence ID" value="MEE9684567.1"/>
    <property type="molecule type" value="Genomic_DNA"/>
</dbReference>
<feature type="transmembrane region" description="Helical" evidence="1">
    <location>
        <begin position="6"/>
        <end position="27"/>
    </location>
</feature>
<proteinExistence type="predicted"/>
<keyword evidence="1" id="KW-0472">Membrane</keyword>
<evidence type="ECO:0000313" key="2">
    <source>
        <dbReference type="EMBL" id="MEE9684567.1"/>
    </source>
</evidence>
<reference evidence="2 3" key="1">
    <citation type="submission" date="2023-10" db="EMBL/GenBank/DDBJ databases">
        <title>Wastewater isolates of ESBL- and carbapenemase-producing Gram-negative bacteria from New Zealand.</title>
        <authorList>
            <person name="Straub C."/>
            <person name="Weaver L."/>
            <person name="Cornelius A."/>
            <person name="Mcgill E."/>
            <person name="Dyet K."/>
            <person name="White L."/>
            <person name="Pattis I."/>
        </authorList>
    </citation>
    <scope>NUCLEOTIDE SEQUENCE [LARGE SCALE GENOMIC DNA]</scope>
    <source>
        <strain evidence="2 3">ESBL35</strain>
    </source>
</reference>